<dbReference type="GO" id="GO:0005829">
    <property type="term" value="C:cytosol"/>
    <property type="evidence" value="ECO:0007669"/>
    <property type="project" value="TreeGrafter"/>
</dbReference>
<keyword evidence="1" id="KW-0732">Signal</keyword>
<dbReference type="EMBL" id="CENE01000040">
    <property type="protein sequence ID" value="CEQ42922.1"/>
    <property type="molecule type" value="Genomic_DNA"/>
</dbReference>
<dbReference type="InterPro" id="IPR006179">
    <property type="entry name" value="5_nucleotidase/apyrase"/>
</dbReference>
<organism evidence="4 5">
    <name type="scientific">Sporidiobolus salmonicolor</name>
    <name type="common">Yeast-like fungus</name>
    <name type="synonym">Sporobolomyces salmonicolor</name>
    <dbReference type="NCBI Taxonomy" id="5005"/>
    <lineage>
        <taxon>Eukaryota</taxon>
        <taxon>Fungi</taxon>
        <taxon>Dikarya</taxon>
        <taxon>Basidiomycota</taxon>
        <taxon>Pucciniomycotina</taxon>
        <taxon>Microbotryomycetes</taxon>
        <taxon>Sporidiobolales</taxon>
        <taxon>Sporidiobolaceae</taxon>
        <taxon>Sporobolomyces</taxon>
    </lineage>
</organism>
<dbReference type="Pfam" id="PF21953">
    <property type="entry name" value="NadN_nucleosid_C"/>
    <property type="match status" value="1"/>
</dbReference>
<accession>A0A0D6ES28</accession>
<dbReference type="SUPFAM" id="SSF56300">
    <property type="entry name" value="Metallo-dependent phosphatases"/>
    <property type="match status" value="1"/>
</dbReference>
<dbReference type="AlphaFoldDB" id="A0A0D6ES28"/>
<dbReference type="InterPro" id="IPR053828">
    <property type="entry name" value="Nucleosidase_C"/>
</dbReference>
<feature type="domain" description="Putative 5'-nucleotidase C-terminal" evidence="3">
    <location>
        <begin position="415"/>
        <end position="639"/>
    </location>
</feature>
<keyword evidence="5" id="KW-1185">Reference proteome</keyword>
<gene>
    <name evidence="4" type="primary">SPOSA6832_04801</name>
</gene>
<dbReference type="Gene3D" id="3.90.780.10">
    <property type="entry name" value="5'-Nucleotidase, C-terminal domain"/>
    <property type="match status" value="2"/>
</dbReference>
<dbReference type="OrthoDB" id="7722975at2759"/>
<dbReference type="PANTHER" id="PTHR11575">
    <property type="entry name" value="5'-NUCLEOTIDASE-RELATED"/>
    <property type="match status" value="1"/>
</dbReference>
<feature type="signal peptide" evidence="1">
    <location>
        <begin position="1"/>
        <end position="19"/>
    </location>
</feature>
<dbReference type="Pfam" id="PF00149">
    <property type="entry name" value="Metallophos"/>
    <property type="match status" value="1"/>
</dbReference>
<evidence type="ECO:0000259" key="2">
    <source>
        <dbReference type="Pfam" id="PF00149"/>
    </source>
</evidence>
<feature type="chain" id="PRO_5002303641" evidence="1">
    <location>
        <begin position="20"/>
        <end position="680"/>
    </location>
</feature>
<evidence type="ECO:0000313" key="5">
    <source>
        <dbReference type="Proteomes" id="UP000243876"/>
    </source>
</evidence>
<name>A0A0D6ES28_SPOSA</name>
<dbReference type="PIRSF" id="PIRSF017316">
    <property type="entry name" value="Pesterase_C1039"/>
    <property type="match status" value="1"/>
</dbReference>
<dbReference type="InterPro" id="IPR004843">
    <property type="entry name" value="Calcineurin-like_PHP"/>
</dbReference>
<dbReference type="Gene3D" id="3.60.21.10">
    <property type="match status" value="1"/>
</dbReference>
<dbReference type="InterPro" id="IPR029052">
    <property type="entry name" value="Metallo-depent_PP-like"/>
</dbReference>
<evidence type="ECO:0000256" key="1">
    <source>
        <dbReference type="SAM" id="SignalP"/>
    </source>
</evidence>
<dbReference type="InterPro" id="IPR014485">
    <property type="entry name" value="Pesterase_C1039"/>
</dbReference>
<proteinExistence type="predicted"/>
<feature type="non-terminal residue" evidence="4">
    <location>
        <position position="1"/>
    </location>
</feature>
<sequence>MLPGLSLSLLLPLLPIASAAVVQLPFLAPRPDSDLPLSDTTTLQQPGSTRPVDWPYRPLPWNEVNIISTTDTHGWLLGHQRNEPSFSGDWGDLYSFVSRMKDEARRRGVDLLLVDSGDRVDGNGLVDAEPSPYPKGYTALSLFAEMPYDVVTTGNHELYKYPVAKYTREVLQGKFGDRWVVSNVNITLEDEGGTAGREEVLLGNRYRKFETEMGRKVTAFGPLFDFKAHAPGISVQSPEEMVKENWFLNAVADRPDFFLLVGHMSIRIEPDSEWSAVVAAIRAFHPTTPVLVFGGHHHIRDCTQEDDYSMSLAAGRYMETIGWMSVSNLNSATRPPKFARRYLDQNRNTVRRLSSVSQSTLSSTTLTAILCVEQYSYHTGLSDFDVPQGKEITRTLAETAKRFNLTEKFGLAPQDYFLYHYPATSPHSIFQLLTAKVLPLMIRREDRPHKPFTVLNTGSVRFDVFKGAFTRNDQWIVLPFPNHFLYIPAIPVSVASKLLHYLNLVGEHGLLPSQQAFSPTSSSLFSPSALFPTPEQAASAQSAHLEHSYRRSLALSSSAAAPAFGRWRLEKPTEGYVTLDACGHSSPAESFGDDTLHRPFRAARQPIFVATALPPPRAAAAASSKVDVVFFDFIQPDILSALNVLDRETGRRYSAEDVERYVDGVSANTLLEQYARSEWN</sequence>
<evidence type="ECO:0000259" key="3">
    <source>
        <dbReference type="Pfam" id="PF21953"/>
    </source>
</evidence>
<dbReference type="GO" id="GO:0009166">
    <property type="term" value="P:nucleotide catabolic process"/>
    <property type="evidence" value="ECO:0007669"/>
    <property type="project" value="InterPro"/>
</dbReference>
<dbReference type="Proteomes" id="UP000243876">
    <property type="component" value="Unassembled WGS sequence"/>
</dbReference>
<feature type="domain" description="Calcineurin-like phosphoesterase" evidence="2">
    <location>
        <begin position="66"/>
        <end position="299"/>
    </location>
</feature>
<reference evidence="5" key="1">
    <citation type="submission" date="2015-02" db="EMBL/GenBank/DDBJ databases">
        <authorList>
            <person name="Gon?alves P."/>
        </authorList>
    </citation>
    <scope>NUCLEOTIDE SEQUENCE [LARGE SCALE GENOMIC DNA]</scope>
</reference>
<protein>
    <submittedName>
        <fullName evidence="4">SPOSA6832_04801-mRNA-1:cds</fullName>
    </submittedName>
</protein>
<dbReference type="InterPro" id="IPR036907">
    <property type="entry name" value="5'-Nucleotdase_C_sf"/>
</dbReference>
<dbReference type="SUPFAM" id="SSF55816">
    <property type="entry name" value="5'-nucleotidase (syn. UDP-sugar hydrolase), C-terminal domain"/>
    <property type="match status" value="1"/>
</dbReference>
<dbReference type="PANTHER" id="PTHR11575:SF22">
    <property type="entry name" value="ADL392WP"/>
    <property type="match status" value="1"/>
</dbReference>
<evidence type="ECO:0000313" key="4">
    <source>
        <dbReference type="EMBL" id="CEQ42922.1"/>
    </source>
</evidence>
<dbReference type="GO" id="GO:0016787">
    <property type="term" value="F:hydrolase activity"/>
    <property type="evidence" value="ECO:0007669"/>
    <property type="project" value="InterPro"/>
</dbReference>